<protein>
    <submittedName>
        <fullName evidence="1">Uncharacterized protein</fullName>
    </submittedName>
</protein>
<dbReference type="Proteomes" id="UP000008281">
    <property type="component" value="Unassembled WGS sequence"/>
</dbReference>
<sequence length="312" mass="34953">MASARTDPVPRTRASIRQTASVIKYVNTDTSQNGQRTNWMPQSDAMPMGTTAGDNQETNFERSPGVHDPVQETEIVVNESEMVPEQQTTDLTNGLAVPPTAGIPNDNSQQNEQHSETLNGCDESHGWCGVRGLCPPTPSSTTSSDYEYLRGLGKSFSLVNVILNDPDDTTTLLAGALECGVIVSRTVKLPFGKDRYIQYFDLKDKCEENKLKRIKDNASPFFYHFVKHEVPLRLLPHCTKFRELGSYRSILKKSFCQKHVGLCLKDWCLMDSVRNELNEKGENDLREIVKKRRSDISTAVLSSGKRPKQTKN</sequence>
<dbReference type="AlphaFoldDB" id="E3M1B5"/>
<organism evidence="2">
    <name type="scientific">Caenorhabditis remanei</name>
    <name type="common">Caenorhabditis vulgaris</name>
    <dbReference type="NCBI Taxonomy" id="31234"/>
    <lineage>
        <taxon>Eukaryota</taxon>
        <taxon>Metazoa</taxon>
        <taxon>Ecdysozoa</taxon>
        <taxon>Nematoda</taxon>
        <taxon>Chromadorea</taxon>
        <taxon>Rhabditida</taxon>
        <taxon>Rhabditina</taxon>
        <taxon>Rhabditomorpha</taxon>
        <taxon>Rhabditoidea</taxon>
        <taxon>Rhabditidae</taxon>
        <taxon>Peloderinae</taxon>
        <taxon>Caenorhabditis</taxon>
    </lineage>
</organism>
<dbReference type="InParanoid" id="E3M1B5"/>
<name>E3M1B5_CAERE</name>
<dbReference type="EMBL" id="DS268421">
    <property type="protein sequence ID" value="EFO88995.1"/>
    <property type="molecule type" value="Genomic_DNA"/>
</dbReference>
<dbReference type="FunCoup" id="E3M1B5">
    <property type="interactions" value="420"/>
</dbReference>
<accession>E3M1B5</accession>
<evidence type="ECO:0000313" key="1">
    <source>
        <dbReference type="EMBL" id="EFO88995.1"/>
    </source>
</evidence>
<reference evidence="1" key="1">
    <citation type="submission" date="2007-07" db="EMBL/GenBank/DDBJ databases">
        <title>PCAP assembly of the Caenorhabditis remanei genome.</title>
        <authorList>
            <consortium name="The Caenorhabditis remanei Sequencing Consortium"/>
            <person name="Wilson R.K."/>
        </authorList>
    </citation>
    <scope>NUCLEOTIDE SEQUENCE [LARGE SCALE GENOMIC DNA]</scope>
    <source>
        <strain evidence="1">PB4641</strain>
    </source>
</reference>
<proteinExistence type="predicted"/>
<keyword evidence="2" id="KW-1185">Reference proteome</keyword>
<dbReference type="HOGENOM" id="CLU_892089_0_0_1"/>
<evidence type="ECO:0000313" key="2">
    <source>
        <dbReference type="Proteomes" id="UP000008281"/>
    </source>
</evidence>
<gene>
    <name evidence="1" type="ORF">CRE_06513</name>
</gene>